<reference evidence="1 2" key="1">
    <citation type="journal article" date="2014" name="World J. Microbiol. Biotechnol.">
        <title>Biodiversity and physiological characteristics of Antarctic and Arctic lichens-associated bacteria.</title>
        <authorList>
            <person name="Lee Y.M."/>
            <person name="Kim E.H."/>
            <person name="Lee H.K."/>
            <person name="Hong S.G."/>
        </authorList>
    </citation>
    <scope>NUCLEOTIDE SEQUENCE [LARGE SCALE GENOMIC DNA]</scope>
    <source>
        <strain evidence="1 2">PAMC 26569</strain>
        <plasmid evidence="1">unnamed2</plasmid>
    </source>
</reference>
<sequence>MIGGVMWDASGKNVTRQQVAGIPGTVPTVTIGPDIPEKQQSATAPLPVSVAGEPSLIEAAEHTSYGTVGTTTAPRLWMFIDPMCSFSIRAMAALKPYVASGKVQLAVIPVAVLDYEDQGKSTSSAQMMLSQPAGGMVQAWEDRRLSGSPDPAAIVKLATNMATADALHLKGTPTFVWRKGDGTEGMSAGVPPDLEALLSSIAS</sequence>
<geneLocation type="plasmid" evidence="1 2">
    <name>unnamed2</name>
</geneLocation>
<name>A0A6M8HY08_9PROT</name>
<dbReference type="KEGG" id="lck:HN018_24980"/>
<gene>
    <name evidence="1" type="ORF">HN018_24980</name>
</gene>
<evidence type="ECO:0000313" key="1">
    <source>
        <dbReference type="EMBL" id="QKE93439.1"/>
    </source>
</evidence>
<proteinExistence type="predicted"/>
<dbReference type="SUPFAM" id="SSF52833">
    <property type="entry name" value="Thioredoxin-like"/>
    <property type="match status" value="1"/>
</dbReference>
<keyword evidence="2" id="KW-1185">Reference proteome</keyword>
<evidence type="ECO:0000313" key="2">
    <source>
        <dbReference type="Proteomes" id="UP000500767"/>
    </source>
</evidence>
<dbReference type="RefSeq" id="WP_171837603.1">
    <property type="nucleotide sequence ID" value="NZ_CP053710.1"/>
</dbReference>
<protein>
    <recommendedName>
        <fullName evidence="3">Thiol:disulfide interchange protein DsbG</fullName>
    </recommendedName>
</protein>
<dbReference type="Proteomes" id="UP000500767">
    <property type="component" value="Plasmid unnamed2"/>
</dbReference>
<organism evidence="1 2">
    <name type="scientific">Lichenicola cladoniae</name>
    <dbReference type="NCBI Taxonomy" id="1484109"/>
    <lineage>
        <taxon>Bacteria</taxon>
        <taxon>Pseudomonadati</taxon>
        <taxon>Pseudomonadota</taxon>
        <taxon>Alphaproteobacteria</taxon>
        <taxon>Acetobacterales</taxon>
        <taxon>Acetobacteraceae</taxon>
        <taxon>Lichenicola</taxon>
    </lineage>
</organism>
<accession>A0A6M8HY08</accession>
<dbReference type="AlphaFoldDB" id="A0A6M8HY08"/>
<dbReference type="EMBL" id="CP053710">
    <property type="protein sequence ID" value="QKE93439.1"/>
    <property type="molecule type" value="Genomic_DNA"/>
</dbReference>
<dbReference type="Gene3D" id="3.40.30.10">
    <property type="entry name" value="Glutaredoxin"/>
    <property type="match status" value="1"/>
</dbReference>
<dbReference type="InterPro" id="IPR036249">
    <property type="entry name" value="Thioredoxin-like_sf"/>
</dbReference>
<evidence type="ECO:0008006" key="3">
    <source>
        <dbReference type="Google" id="ProtNLM"/>
    </source>
</evidence>
<keyword evidence="1" id="KW-0614">Plasmid</keyword>